<dbReference type="InterPro" id="IPR006054">
    <property type="entry name" value="DnaQ"/>
</dbReference>
<keyword evidence="3" id="KW-0269">Exonuclease</keyword>
<reference evidence="7 8" key="1">
    <citation type="journal article" date="2009" name="Stand. Genomic Sci.">
        <title>Complete genome sequence of Desulfomicrobium baculatum type strain (X).</title>
        <authorList>
            <person name="Copeland A."/>
            <person name="Spring S."/>
            <person name="Goker M."/>
            <person name="Schneider S."/>
            <person name="Lapidus A."/>
            <person name="Del Rio T.G."/>
            <person name="Tice H."/>
            <person name="Cheng J.F."/>
            <person name="Chen F."/>
            <person name="Nolan M."/>
            <person name="Bruce D."/>
            <person name="Goodwin L."/>
            <person name="Pitluck S."/>
            <person name="Ivanova N."/>
            <person name="Mavrommatis K."/>
            <person name="Ovchinnikova G."/>
            <person name="Pati A."/>
            <person name="Chen A."/>
            <person name="Palaniappan K."/>
            <person name="Land M."/>
            <person name="Hauser L."/>
            <person name="Chang Y.J."/>
            <person name="Jeffries C.C."/>
            <person name="Meincke L."/>
            <person name="Sims D."/>
            <person name="Brettin T."/>
            <person name="Detter J.C."/>
            <person name="Han C."/>
            <person name="Chain P."/>
            <person name="Bristow J."/>
            <person name="Eisen J.A."/>
            <person name="Markowitz V."/>
            <person name="Hugenholtz P."/>
            <person name="Kyrpides N.C."/>
            <person name="Klenk H.P."/>
            <person name="Lucas S."/>
        </authorList>
    </citation>
    <scope>NUCLEOTIDE SEQUENCE [LARGE SCALE GENOMIC DNA]</scope>
    <source>
        <strain evidence="8">DSM 4028 / VKM B-1378 / X</strain>
    </source>
</reference>
<organism evidence="7 8">
    <name type="scientific">Desulfomicrobium baculatum (strain DSM 4028 / VKM B-1378 / X)</name>
    <name type="common">Desulfovibrio baculatus</name>
    <dbReference type="NCBI Taxonomy" id="525897"/>
    <lineage>
        <taxon>Bacteria</taxon>
        <taxon>Pseudomonadati</taxon>
        <taxon>Thermodesulfobacteriota</taxon>
        <taxon>Desulfovibrionia</taxon>
        <taxon>Desulfovibrionales</taxon>
        <taxon>Desulfomicrobiaceae</taxon>
        <taxon>Desulfomicrobium</taxon>
    </lineage>
</organism>
<dbReference type="STRING" id="525897.Dbac_0553"/>
<dbReference type="PANTHER" id="PTHR30231:SF4">
    <property type="entry name" value="PROTEIN NEN2"/>
    <property type="match status" value="1"/>
</dbReference>
<keyword evidence="7" id="KW-0808">Transferase</keyword>
<gene>
    <name evidence="7" type="ordered locus">Dbac_0553</name>
</gene>
<dbReference type="Pfam" id="PF00929">
    <property type="entry name" value="RNase_T"/>
    <property type="match status" value="1"/>
</dbReference>
<evidence type="ECO:0000256" key="3">
    <source>
        <dbReference type="ARBA" id="ARBA00022839"/>
    </source>
</evidence>
<dbReference type="NCBIfam" id="TIGR00573">
    <property type="entry name" value="dnaq"/>
    <property type="match status" value="1"/>
</dbReference>
<dbReference type="KEGG" id="dba:Dbac_0553"/>
<dbReference type="HOGENOM" id="CLU_047806_7_0_7"/>
<evidence type="ECO:0000256" key="5">
    <source>
        <dbReference type="ARBA" id="ARBA00026073"/>
    </source>
</evidence>
<dbReference type="SMART" id="SM00479">
    <property type="entry name" value="EXOIII"/>
    <property type="match status" value="1"/>
</dbReference>
<dbReference type="Gene3D" id="3.30.420.10">
    <property type="entry name" value="Ribonuclease H-like superfamily/Ribonuclease H"/>
    <property type="match status" value="1"/>
</dbReference>
<name>C7LWI5_DESBD</name>
<keyword evidence="1" id="KW-0540">Nuclease</keyword>
<dbReference type="InterPro" id="IPR013520">
    <property type="entry name" value="Ribonucl_H"/>
</dbReference>
<sequence>MNLFDLKSLCARLRPGPGKTNLPLLEENNRLCRALDQTRPLEDYVYTVLDTELTGLSARREEIVSIGAVRVRGLAIVPGESFSVLVRPSIPLPKTSTLIHRITPEAIAQAPPLAEVLPELIEFCKGTLIVGHHVGLDMSFLNRACRKNHGQPLANPCLDTMRMAMLWREKRTPSHYEQFNLSISYVLTDLAHEFDLPRFTAHEALGDALQTAYLFIYLAKKIAGNRPLTLRELFRAGQSWRWYM</sequence>
<comment type="subunit">
    <text evidence="5">DNA polymerase III contains a core (composed of alpha, epsilon and theta chains) that associates with a tau subunit. This core dimerizes to form the POLIII' complex. PolIII' associates with the gamma complex (composed of gamma, delta, delta', psi and chi chains) and with the beta chain to form the complete DNA polymerase III complex.</text>
</comment>
<dbReference type="AlphaFoldDB" id="C7LWI5"/>
<dbReference type="EMBL" id="CP001629">
    <property type="protein sequence ID" value="ACU88677.1"/>
    <property type="molecule type" value="Genomic_DNA"/>
</dbReference>
<evidence type="ECO:0000313" key="8">
    <source>
        <dbReference type="Proteomes" id="UP000002216"/>
    </source>
</evidence>
<dbReference type="GO" id="GO:0003677">
    <property type="term" value="F:DNA binding"/>
    <property type="evidence" value="ECO:0007669"/>
    <property type="project" value="InterPro"/>
</dbReference>
<feature type="domain" description="Exonuclease" evidence="6">
    <location>
        <begin position="45"/>
        <end position="224"/>
    </location>
</feature>
<evidence type="ECO:0000313" key="7">
    <source>
        <dbReference type="EMBL" id="ACU88677.1"/>
    </source>
</evidence>
<dbReference type="CDD" id="cd06127">
    <property type="entry name" value="DEDDh"/>
    <property type="match status" value="1"/>
</dbReference>
<dbReference type="GO" id="GO:0006260">
    <property type="term" value="P:DNA replication"/>
    <property type="evidence" value="ECO:0007669"/>
    <property type="project" value="InterPro"/>
</dbReference>
<proteinExistence type="predicted"/>
<keyword evidence="2" id="KW-0378">Hydrolase</keyword>
<dbReference type="InterPro" id="IPR012337">
    <property type="entry name" value="RNaseH-like_sf"/>
</dbReference>
<evidence type="ECO:0000259" key="6">
    <source>
        <dbReference type="SMART" id="SM00479"/>
    </source>
</evidence>
<dbReference type="GO" id="GO:0003887">
    <property type="term" value="F:DNA-directed DNA polymerase activity"/>
    <property type="evidence" value="ECO:0007669"/>
    <property type="project" value="UniProtKB-EC"/>
</dbReference>
<dbReference type="RefSeq" id="WP_012805760.1">
    <property type="nucleotide sequence ID" value="NC_013173.1"/>
</dbReference>
<dbReference type="Proteomes" id="UP000002216">
    <property type="component" value="Chromosome"/>
</dbReference>
<dbReference type="InterPro" id="IPR036397">
    <property type="entry name" value="RNaseH_sf"/>
</dbReference>
<evidence type="ECO:0000256" key="4">
    <source>
        <dbReference type="ARBA" id="ARBA00025483"/>
    </source>
</evidence>
<accession>C7LWI5</accession>
<keyword evidence="8" id="KW-1185">Reference proteome</keyword>
<dbReference type="PANTHER" id="PTHR30231">
    <property type="entry name" value="DNA POLYMERASE III SUBUNIT EPSILON"/>
    <property type="match status" value="1"/>
</dbReference>
<protein>
    <submittedName>
        <fullName evidence="7">DNA polymerase III, epsilon subunit</fullName>
        <ecNumber evidence="7">2.7.7.7</ecNumber>
    </submittedName>
</protein>
<evidence type="ECO:0000256" key="2">
    <source>
        <dbReference type="ARBA" id="ARBA00022801"/>
    </source>
</evidence>
<dbReference type="FunFam" id="3.30.420.10:FF:000045">
    <property type="entry name" value="3'-5' exonuclease DinG"/>
    <property type="match status" value="1"/>
</dbReference>
<dbReference type="EC" id="2.7.7.7" evidence="7"/>
<dbReference type="SUPFAM" id="SSF53098">
    <property type="entry name" value="Ribonuclease H-like"/>
    <property type="match status" value="1"/>
</dbReference>
<dbReference type="GO" id="GO:0005829">
    <property type="term" value="C:cytosol"/>
    <property type="evidence" value="ECO:0007669"/>
    <property type="project" value="TreeGrafter"/>
</dbReference>
<keyword evidence="7" id="KW-0548">Nucleotidyltransferase</keyword>
<evidence type="ECO:0000256" key="1">
    <source>
        <dbReference type="ARBA" id="ARBA00022722"/>
    </source>
</evidence>
<comment type="function">
    <text evidence="4">DNA polymerase III is a complex, multichain enzyme responsible for most of the replicative synthesis in bacteria. The epsilon subunit contain the editing function and is a proofreading 3'-5' exonuclease.</text>
</comment>
<dbReference type="eggNOG" id="COG0847">
    <property type="taxonomic scope" value="Bacteria"/>
</dbReference>
<dbReference type="OrthoDB" id="5497329at2"/>
<dbReference type="GO" id="GO:0008408">
    <property type="term" value="F:3'-5' exonuclease activity"/>
    <property type="evidence" value="ECO:0007669"/>
    <property type="project" value="TreeGrafter"/>
</dbReference>